<dbReference type="EMBL" id="KE503206">
    <property type="protein sequence ID" value="EPX74403.1"/>
    <property type="molecule type" value="Genomic_DNA"/>
</dbReference>
<dbReference type="GeneID" id="25032584"/>
<gene>
    <name evidence="1" type="ORF">SOCG_03612</name>
</gene>
<dbReference type="HOGENOM" id="CLU_1876625_0_0_1"/>
<proteinExistence type="predicted"/>
<sequence length="136" mass="15524">MINCLGSKNIPSLKIERTNTFSSTEKWIHPQRNNLDPNLGFVKERLIILNQLIIMTGVTTRPAICIHTHANEVAGNNMQVTLSTLTKDDPTGFHYPKMMQAMNPMQWVIGKRKASSITGRRKQAARYQNKDKVKYK</sequence>
<protein>
    <submittedName>
        <fullName evidence="1">Uncharacterized protein</fullName>
    </submittedName>
</protein>
<keyword evidence="2" id="KW-1185">Reference proteome</keyword>
<dbReference type="AlphaFoldDB" id="S9Q416"/>
<dbReference type="VEuPathDB" id="FungiDB:SOCG_03612"/>
<evidence type="ECO:0000313" key="2">
    <source>
        <dbReference type="Proteomes" id="UP000016088"/>
    </source>
</evidence>
<organism evidence="1 2">
    <name type="scientific">Schizosaccharomyces octosporus (strain yFS286)</name>
    <name type="common">Fission yeast</name>
    <name type="synonym">Octosporomyces octosporus</name>
    <dbReference type="NCBI Taxonomy" id="483514"/>
    <lineage>
        <taxon>Eukaryota</taxon>
        <taxon>Fungi</taxon>
        <taxon>Dikarya</taxon>
        <taxon>Ascomycota</taxon>
        <taxon>Taphrinomycotina</taxon>
        <taxon>Schizosaccharomycetes</taxon>
        <taxon>Schizosaccharomycetales</taxon>
        <taxon>Schizosaccharomycetaceae</taxon>
        <taxon>Schizosaccharomyces</taxon>
    </lineage>
</organism>
<dbReference type="Proteomes" id="UP000016088">
    <property type="component" value="Unassembled WGS sequence"/>
</dbReference>
<dbReference type="RefSeq" id="XP_013017554.1">
    <property type="nucleotide sequence ID" value="XM_013162100.1"/>
</dbReference>
<name>S9Q416_SCHOY</name>
<accession>S9Q416</accession>
<reference evidence="1 2" key="1">
    <citation type="journal article" date="2011" name="Science">
        <title>Comparative functional genomics of the fission yeasts.</title>
        <authorList>
            <person name="Rhind N."/>
            <person name="Chen Z."/>
            <person name="Yassour M."/>
            <person name="Thompson D.A."/>
            <person name="Haas B.J."/>
            <person name="Habib N."/>
            <person name="Wapinski I."/>
            <person name="Roy S."/>
            <person name="Lin M.F."/>
            <person name="Heiman D.I."/>
            <person name="Young S.K."/>
            <person name="Furuya K."/>
            <person name="Guo Y."/>
            <person name="Pidoux A."/>
            <person name="Chen H.M."/>
            <person name="Robbertse B."/>
            <person name="Goldberg J.M."/>
            <person name="Aoki K."/>
            <person name="Bayne E.H."/>
            <person name="Berlin A.M."/>
            <person name="Desjardins C.A."/>
            <person name="Dobbs E."/>
            <person name="Dukaj L."/>
            <person name="Fan L."/>
            <person name="FitzGerald M.G."/>
            <person name="French C."/>
            <person name="Gujja S."/>
            <person name="Hansen K."/>
            <person name="Keifenheim D."/>
            <person name="Levin J.Z."/>
            <person name="Mosher R.A."/>
            <person name="Mueller C.A."/>
            <person name="Pfiffner J."/>
            <person name="Priest M."/>
            <person name="Russ C."/>
            <person name="Smialowska A."/>
            <person name="Swoboda P."/>
            <person name="Sykes S.M."/>
            <person name="Vaughn M."/>
            <person name="Vengrova S."/>
            <person name="Yoder R."/>
            <person name="Zeng Q."/>
            <person name="Allshire R."/>
            <person name="Baulcombe D."/>
            <person name="Birren B.W."/>
            <person name="Brown W."/>
            <person name="Ekwall K."/>
            <person name="Kellis M."/>
            <person name="Leatherwood J."/>
            <person name="Levin H."/>
            <person name="Margalit H."/>
            <person name="Martienssen R."/>
            <person name="Nieduszynski C.A."/>
            <person name="Spatafora J.W."/>
            <person name="Friedman N."/>
            <person name="Dalgaard J.Z."/>
            <person name="Baumann P."/>
            <person name="Niki H."/>
            <person name="Regev A."/>
            <person name="Nusbaum C."/>
        </authorList>
    </citation>
    <scope>NUCLEOTIDE SEQUENCE [LARGE SCALE GENOMIC DNA]</scope>
    <source>
        <strain evidence="2">yFS286</strain>
    </source>
</reference>
<evidence type="ECO:0000313" key="1">
    <source>
        <dbReference type="EMBL" id="EPX74403.1"/>
    </source>
</evidence>